<sequence length="61" mass="6509">MVGNGTIFARADASDEVVSVYEIDAEDGSQEELSIYGSLVWTDTFDSVLRKRGAPAAVPSD</sequence>
<evidence type="ECO:0000313" key="2">
    <source>
        <dbReference type="Proteomes" id="UP000646833"/>
    </source>
</evidence>
<gene>
    <name evidence="1" type="ORF">GCM10007209_37590</name>
</gene>
<dbReference type="Proteomes" id="UP000646833">
    <property type="component" value="Unassembled WGS sequence"/>
</dbReference>
<proteinExistence type="predicted"/>
<accession>A0A830E5Q5</accession>
<reference evidence="1" key="2">
    <citation type="submission" date="2020-09" db="EMBL/GenBank/DDBJ databases">
        <authorList>
            <person name="Sun Q."/>
            <person name="Sedlacek I."/>
        </authorList>
    </citation>
    <scope>NUCLEOTIDE SEQUENCE</scope>
    <source>
        <strain evidence="1">CCM 7217</strain>
    </source>
</reference>
<evidence type="ECO:0000313" key="1">
    <source>
        <dbReference type="EMBL" id="GGC72162.1"/>
    </source>
</evidence>
<protein>
    <submittedName>
        <fullName evidence="1">Uncharacterized protein</fullName>
    </submittedName>
</protein>
<comment type="caution">
    <text evidence="1">The sequence shown here is derived from an EMBL/GenBank/DDBJ whole genome shotgun (WGS) entry which is preliminary data.</text>
</comment>
<dbReference type="EMBL" id="BMCI01000010">
    <property type="protein sequence ID" value="GGC72162.1"/>
    <property type="molecule type" value="Genomic_DNA"/>
</dbReference>
<organism evidence="1 2">
    <name type="scientific">Haloferax sulfurifontis</name>
    <dbReference type="NCBI Taxonomy" id="255616"/>
    <lineage>
        <taxon>Archaea</taxon>
        <taxon>Methanobacteriati</taxon>
        <taxon>Methanobacteriota</taxon>
        <taxon>Stenosarchaea group</taxon>
        <taxon>Halobacteria</taxon>
        <taxon>Halobacteriales</taxon>
        <taxon>Haloferacaceae</taxon>
        <taxon>Haloferax</taxon>
    </lineage>
</organism>
<name>A0A830E5Q5_9EURY</name>
<reference evidence="1" key="1">
    <citation type="journal article" date="2014" name="Int. J. Syst. Evol. Microbiol.">
        <title>Complete genome sequence of Corynebacterium casei LMG S-19264T (=DSM 44701T), isolated from a smear-ripened cheese.</title>
        <authorList>
            <consortium name="US DOE Joint Genome Institute (JGI-PGF)"/>
            <person name="Walter F."/>
            <person name="Albersmeier A."/>
            <person name="Kalinowski J."/>
            <person name="Ruckert C."/>
        </authorList>
    </citation>
    <scope>NUCLEOTIDE SEQUENCE</scope>
    <source>
        <strain evidence="1">CCM 7217</strain>
    </source>
</reference>
<dbReference type="AlphaFoldDB" id="A0A830E5Q5"/>